<dbReference type="RefSeq" id="WP_107843850.1">
    <property type="nucleotide sequence ID" value="NZ_QBKS01000001.1"/>
</dbReference>
<comment type="caution">
    <text evidence="1">The sequence shown here is derived from an EMBL/GenBank/DDBJ whole genome shotgun (WGS) entry which is preliminary data.</text>
</comment>
<name>A0A2T6BHN4_9RHOB</name>
<evidence type="ECO:0000313" key="1">
    <source>
        <dbReference type="EMBL" id="PTX55571.1"/>
    </source>
</evidence>
<evidence type="ECO:0000313" key="2">
    <source>
        <dbReference type="Proteomes" id="UP000243978"/>
    </source>
</evidence>
<organism evidence="1 2">
    <name type="scientific">Litoreibacter ponti</name>
    <dbReference type="NCBI Taxonomy" id="1510457"/>
    <lineage>
        <taxon>Bacteria</taxon>
        <taxon>Pseudomonadati</taxon>
        <taxon>Pseudomonadota</taxon>
        <taxon>Alphaproteobacteria</taxon>
        <taxon>Rhodobacterales</taxon>
        <taxon>Roseobacteraceae</taxon>
        <taxon>Litoreibacter</taxon>
    </lineage>
</organism>
<dbReference type="Proteomes" id="UP000243978">
    <property type="component" value="Unassembled WGS sequence"/>
</dbReference>
<accession>A0A2T6BHN4</accession>
<dbReference type="SUPFAM" id="SSF51197">
    <property type="entry name" value="Clavaminate synthase-like"/>
    <property type="match status" value="1"/>
</dbReference>
<dbReference type="OrthoDB" id="7345863at2"/>
<reference evidence="1 2" key="1">
    <citation type="submission" date="2018-04" db="EMBL/GenBank/DDBJ databases">
        <title>Genomic Encyclopedia of Archaeal and Bacterial Type Strains, Phase II (KMG-II): from individual species to whole genera.</title>
        <authorList>
            <person name="Goeker M."/>
        </authorList>
    </citation>
    <scope>NUCLEOTIDE SEQUENCE [LARGE SCALE GENOMIC DNA]</scope>
    <source>
        <strain evidence="1 2">DSM 100977</strain>
    </source>
</reference>
<keyword evidence="2" id="KW-1185">Reference proteome</keyword>
<evidence type="ECO:0008006" key="3">
    <source>
        <dbReference type="Google" id="ProtNLM"/>
    </source>
</evidence>
<dbReference type="AlphaFoldDB" id="A0A2T6BHN4"/>
<sequence>MSDRGWRLFSFEQAVADWAAQARRIAVPLTRDETLHRDWLRCGGTWFVGVNLLPNDETAQLQGGPALSGAAIDHLRDTGLMAPLDRAQVSVIYPGYPKKSSAESDAAFRFRRDRDAAHVDGLLPEGPLKRRYLREPHAFVLGLPLNDSTASPMVIWEGSHEIMRAAFAARLDGIDPQTWSGEDLTDTYHAARKRCFERCQRIEIRARPGEAYLIHRLALHGVAPWREGETAPPEGRMIAYFRPELRDIAQWLA</sequence>
<proteinExistence type="predicted"/>
<dbReference type="EMBL" id="QBKS01000001">
    <property type="protein sequence ID" value="PTX55571.1"/>
    <property type="molecule type" value="Genomic_DNA"/>
</dbReference>
<gene>
    <name evidence="1" type="ORF">C8N43_0210</name>
</gene>
<protein>
    <recommendedName>
        <fullName evidence="3">Phytanoyl-CoA dioxygenase PhyH</fullName>
    </recommendedName>
</protein>